<dbReference type="PANTHER" id="PTHR10192">
    <property type="entry name" value="MOLYBDOPTERIN BIOSYNTHESIS PROTEIN"/>
    <property type="match status" value="1"/>
</dbReference>
<evidence type="ECO:0000256" key="5">
    <source>
        <dbReference type="ARBA" id="ARBA00022505"/>
    </source>
</evidence>
<evidence type="ECO:0000256" key="11">
    <source>
        <dbReference type="RuleBase" id="RU365090"/>
    </source>
</evidence>
<dbReference type="InterPro" id="IPR005111">
    <property type="entry name" value="MoeA_C_domain_IV"/>
</dbReference>
<protein>
    <recommendedName>
        <fullName evidence="11">Molybdopterin molybdenumtransferase</fullName>
        <ecNumber evidence="11">2.10.1.1</ecNumber>
    </recommendedName>
</protein>
<dbReference type="InterPro" id="IPR036425">
    <property type="entry name" value="MoaB/Mog-like_dom_sf"/>
</dbReference>
<comment type="pathway">
    <text evidence="3 11">Cofactor biosynthesis; molybdopterin biosynthesis.</text>
</comment>
<keyword evidence="6 11" id="KW-0808">Transferase</keyword>
<dbReference type="GO" id="GO:0005829">
    <property type="term" value="C:cytosol"/>
    <property type="evidence" value="ECO:0007669"/>
    <property type="project" value="TreeGrafter"/>
</dbReference>
<dbReference type="InterPro" id="IPR036135">
    <property type="entry name" value="MoeA_linker/N_sf"/>
</dbReference>
<evidence type="ECO:0000256" key="7">
    <source>
        <dbReference type="ARBA" id="ARBA00022723"/>
    </source>
</evidence>
<dbReference type="FunFam" id="3.40.980.10:FF:000004">
    <property type="entry name" value="Molybdopterin molybdenumtransferase"/>
    <property type="match status" value="1"/>
</dbReference>
<dbReference type="Proteomes" id="UP000238338">
    <property type="component" value="Unassembled WGS sequence"/>
</dbReference>
<keyword evidence="14" id="KW-1185">Reference proteome</keyword>
<dbReference type="Pfam" id="PF00994">
    <property type="entry name" value="MoCF_biosynth"/>
    <property type="match status" value="1"/>
</dbReference>
<dbReference type="InterPro" id="IPR001453">
    <property type="entry name" value="MoaB/Mog_dom"/>
</dbReference>
<dbReference type="GO" id="GO:0046872">
    <property type="term" value="F:metal ion binding"/>
    <property type="evidence" value="ECO:0007669"/>
    <property type="project" value="UniProtKB-UniRule"/>
</dbReference>
<proteinExistence type="inferred from homology"/>
<evidence type="ECO:0000313" key="13">
    <source>
        <dbReference type="EMBL" id="PQV58894.1"/>
    </source>
</evidence>
<dbReference type="Gene3D" id="3.90.105.10">
    <property type="entry name" value="Molybdopterin biosynthesis moea protein, domain 2"/>
    <property type="match status" value="1"/>
</dbReference>
<accession>A0A2S8SDJ7</accession>
<evidence type="ECO:0000256" key="8">
    <source>
        <dbReference type="ARBA" id="ARBA00022842"/>
    </source>
</evidence>
<dbReference type="EMBL" id="PVEP01000001">
    <property type="protein sequence ID" value="PQV58894.1"/>
    <property type="molecule type" value="Genomic_DNA"/>
</dbReference>
<dbReference type="CDD" id="cd00887">
    <property type="entry name" value="MoeA"/>
    <property type="match status" value="1"/>
</dbReference>
<evidence type="ECO:0000256" key="10">
    <source>
        <dbReference type="ARBA" id="ARBA00047317"/>
    </source>
</evidence>
<comment type="catalytic activity">
    <reaction evidence="10">
        <text>adenylyl-molybdopterin + molybdate = Mo-molybdopterin + AMP + H(+)</text>
        <dbReference type="Rhea" id="RHEA:35047"/>
        <dbReference type="ChEBI" id="CHEBI:15378"/>
        <dbReference type="ChEBI" id="CHEBI:36264"/>
        <dbReference type="ChEBI" id="CHEBI:62727"/>
        <dbReference type="ChEBI" id="CHEBI:71302"/>
        <dbReference type="ChEBI" id="CHEBI:456215"/>
        <dbReference type="EC" id="2.10.1.1"/>
    </reaction>
</comment>
<evidence type="ECO:0000256" key="9">
    <source>
        <dbReference type="ARBA" id="ARBA00023150"/>
    </source>
</evidence>
<dbReference type="Gene3D" id="2.170.190.11">
    <property type="entry name" value="Molybdopterin biosynthesis moea protein, domain 3"/>
    <property type="match status" value="1"/>
</dbReference>
<organism evidence="13 14">
    <name type="scientific">Albidovulum denitrificans</name>
    <dbReference type="NCBI Taxonomy" id="404881"/>
    <lineage>
        <taxon>Bacteria</taxon>
        <taxon>Pseudomonadati</taxon>
        <taxon>Pseudomonadota</taxon>
        <taxon>Alphaproteobacteria</taxon>
        <taxon>Rhodobacterales</taxon>
        <taxon>Paracoccaceae</taxon>
        <taxon>Albidovulum</taxon>
    </lineage>
</organism>
<evidence type="ECO:0000256" key="4">
    <source>
        <dbReference type="ARBA" id="ARBA00010763"/>
    </source>
</evidence>
<dbReference type="InterPro" id="IPR038987">
    <property type="entry name" value="MoeA-like"/>
</dbReference>
<keyword evidence="9 11" id="KW-0501">Molybdenum cofactor biosynthesis</keyword>
<evidence type="ECO:0000259" key="12">
    <source>
        <dbReference type="SMART" id="SM00852"/>
    </source>
</evidence>
<dbReference type="SUPFAM" id="SSF53218">
    <property type="entry name" value="Molybdenum cofactor biosynthesis proteins"/>
    <property type="match status" value="1"/>
</dbReference>
<evidence type="ECO:0000256" key="2">
    <source>
        <dbReference type="ARBA" id="ARBA00002901"/>
    </source>
</evidence>
<dbReference type="GO" id="GO:0006777">
    <property type="term" value="P:Mo-molybdopterin cofactor biosynthetic process"/>
    <property type="evidence" value="ECO:0007669"/>
    <property type="project" value="UniProtKB-UniRule"/>
</dbReference>
<keyword evidence="5 11" id="KW-0500">Molybdenum</keyword>
<comment type="caution">
    <text evidence="13">The sequence shown here is derived from an EMBL/GenBank/DDBJ whole genome shotgun (WGS) entry which is preliminary data.</text>
</comment>
<evidence type="ECO:0000256" key="3">
    <source>
        <dbReference type="ARBA" id="ARBA00005046"/>
    </source>
</evidence>
<dbReference type="AlphaFoldDB" id="A0A2S8SDJ7"/>
<evidence type="ECO:0000256" key="1">
    <source>
        <dbReference type="ARBA" id="ARBA00001946"/>
    </source>
</evidence>
<dbReference type="SMART" id="SM00852">
    <property type="entry name" value="MoCF_biosynth"/>
    <property type="match status" value="1"/>
</dbReference>
<comment type="function">
    <text evidence="2 11">Catalyzes the insertion of molybdate into adenylated molybdopterin with the concomitant release of AMP.</text>
</comment>
<dbReference type="SUPFAM" id="SSF63882">
    <property type="entry name" value="MoeA N-terminal region -like"/>
    <property type="match status" value="1"/>
</dbReference>
<keyword evidence="8 11" id="KW-0460">Magnesium</keyword>
<dbReference type="EC" id="2.10.1.1" evidence="11"/>
<dbReference type="InterPro" id="IPR005110">
    <property type="entry name" value="MoeA_linker/N"/>
</dbReference>
<dbReference type="Gene3D" id="2.40.340.10">
    <property type="entry name" value="MoeA, C-terminal, domain IV"/>
    <property type="match status" value="1"/>
</dbReference>
<dbReference type="NCBIfam" id="NF045515">
    <property type="entry name" value="Glp_gephyrin"/>
    <property type="match status" value="1"/>
</dbReference>
<gene>
    <name evidence="13" type="ORF">LX70_00712</name>
</gene>
<keyword evidence="7 11" id="KW-0479">Metal-binding</keyword>
<dbReference type="Gene3D" id="3.40.980.10">
    <property type="entry name" value="MoaB/Mog-like domain"/>
    <property type="match status" value="1"/>
</dbReference>
<evidence type="ECO:0000313" key="14">
    <source>
        <dbReference type="Proteomes" id="UP000238338"/>
    </source>
</evidence>
<evidence type="ECO:0000256" key="6">
    <source>
        <dbReference type="ARBA" id="ARBA00022679"/>
    </source>
</evidence>
<dbReference type="Pfam" id="PF03453">
    <property type="entry name" value="MoeA_N"/>
    <property type="match status" value="1"/>
</dbReference>
<dbReference type="UniPathway" id="UPA00344"/>
<dbReference type="SUPFAM" id="SSF63867">
    <property type="entry name" value="MoeA C-terminal domain-like"/>
    <property type="match status" value="1"/>
</dbReference>
<sequence>MSGGLISIEEALARLFALCPVLAAETVDLRAAADRVLAAPVVARLTQPPFAASAMDGYAIRERDHRAGAVLTVVGESAAGRGFGGAVTDGNAVRIFTGAPVPEGAERVVLQEDVTREGARITLGNRLESGANIRPAGQDFRAGDRIEAPRRLRAADLGLIAAMNQPQVQVTRRPVVALIATGDELVMPGEVPGPDQIVASNSFALAAMAEAEGAEVRLLPIARDSEESLRSLLTLAADADLIVTIGGASVGDHDLVGKVAGDMGLERAFWKIAMRPGKPLMAGRIAGSVLLGLPGNPVSSIVCGHLFMLPMLRAMQGLPQGPAPRATARLAEDLPANGPREHYMRATLDRTAAMPVIRPFDRQDSALLSILTRADALLVRPAGDGPVAAGTEVGYVPI</sequence>
<comment type="similarity">
    <text evidence="4 11">Belongs to the MoeA family.</text>
</comment>
<reference evidence="13 14" key="1">
    <citation type="submission" date="2018-02" db="EMBL/GenBank/DDBJ databases">
        <title>Genomic Encyclopedia of Archaeal and Bacterial Type Strains, Phase II (KMG-II): from individual species to whole genera.</title>
        <authorList>
            <person name="Goeker M."/>
        </authorList>
    </citation>
    <scope>NUCLEOTIDE SEQUENCE [LARGE SCALE GENOMIC DNA]</scope>
    <source>
        <strain evidence="13 14">DSM 18921</strain>
    </source>
</reference>
<name>A0A2S8SDJ7_9RHOB</name>
<comment type="cofactor">
    <cofactor evidence="1 11">
        <name>Mg(2+)</name>
        <dbReference type="ChEBI" id="CHEBI:18420"/>
    </cofactor>
</comment>
<dbReference type="PANTHER" id="PTHR10192:SF5">
    <property type="entry name" value="GEPHYRIN"/>
    <property type="match status" value="1"/>
</dbReference>
<dbReference type="Pfam" id="PF03454">
    <property type="entry name" value="MoeA_C"/>
    <property type="match status" value="1"/>
</dbReference>
<dbReference type="GO" id="GO:0061599">
    <property type="term" value="F:molybdopterin molybdotransferase activity"/>
    <property type="evidence" value="ECO:0007669"/>
    <property type="project" value="UniProtKB-UniRule"/>
</dbReference>
<feature type="domain" description="MoaB/Mog" evidence="12">
    <location>
        <begin position="177"/>
        <end position="314"/>
    </location>
</feature>
<dbReference type="InterPro" id="IPR036688">
    <property type="entry name" value="MoeA_C_domain_IV_sf"/>
</dbReference>